<dbReference type="InterPro" id="IPR018356">
    <property type="entry name" value="Tscrpt_reg_HTH_DeoR_CS"/>
</dbReference>
<name>A0ABW5VY72_9MICO</name>
<keyword evidence="1" id="KW-0805">Transcription regulation</keyword>
<reference evidence="6" key="1">
    <citation type="journal article" date="2019" name="Int. J. Syst. Evol. Microbiol.">
        <title>The Global Catalogue of Microorganisms (GCM) 10K type strain sequencing project: providing services to taxonomists for standard genome sequencing and annotation.</title>
        <authorList>
            <consortium name="The Broad Institute Genomics Platform"/>
            <consortium name="The Broad Institute Genome Sequencing Center for Infectious Disease"/>
            <person name="Wu L."/>
            <person name="Ma J."/>
        </authorList>
    </citation>
    <scope>NUCLEOTIDE SEQUENCE [LARGE SCALE GENOMIC DNA]</scope>
    <source>
        <strain evidence="6">CCM 7044</strain>
    </source>
</reference>
<keyword evidence="2" id="KW-0238">DNA-binding</keyword>
<dbReference type="RefSeq" id="WP_377188073.1">
    <property type="nucleotide sequence ID" value="NZ_JBHUOG010000002.1"/>
</dbReference>
<gene>
    <name evidence="5" type="ORF">ACFS27_23045</name>
</gene>
<dbReference type="Pfam" id="PF08279">
    <property type="entry name" value="HTH_11"/>
    <property type="match status" value="1"/>
</dbReference>
<dbReference type="Pfam" id="PF13280">
    <property type="entry name" value="WYL"/>
    <property type="match status" value="1"/>
</dbReference>
<dbReference type="Proteomes" id="UP001597479">
    <property type="component" value="Unassembled WGS sequence"/>
</dbReference>
<evidence type="ECO:0000256" key="3">
    <source>
        <dbReference type="ARBA" id="ARBA00023163"/>
    </source>
</evidence>
<proteinExistence type="predicted"/>
<dbReference type="InterPro" id="IPR051534">
    <property type="entry name" value="CBASS_pafABC_assoc_protein"/>
</dbReference>
<dbReference type="PROSITE" id="PS00894">
    <property type="entry name" value="HTH_DEOR_1"/>
    <property type="match status" value="1"/>
</dbReference>
<accession>A0ABW5VY72</accession>
<dbReference type="PROSITE" id="PS52050">
    <property type="entry name" value="WYL"/>
    <property type="match status" value="1"/>
</dbReference>
<evidence type="ECO:0000259" key="4">
    <source>
        <dbReference type="PROSITE" id="PS51000"/>
    </source>
</evidence>
<dbReference type="EMBL" id="JBHUOG010000002">
    <property type="protein sequence ID" value="MFD2796457.1"/>
    <property type="molecule type" value="Genomic_DNA"/>
</dbReference>
<dbReference type="InterPro" id="IPR036390">
    <property type="entry name" value="WH_DNA-bd_sf"/>
</dbReference>
<dbReference type="InterPro" id="IPR036388">
    <property type="entry name" value="WH-like_DNA-bd_sf"/>
</dbReference>
<dbReference type="PANTHER" id="PTHR34580:SF3">
    <property type="entry name" value="PROTEIN PAFB"/>
    <property type="match status" value="1"/>
</dbReference>
<dbReference type="InterPro" id="IPR026881">
    <property type="entry name" value="WYL_dom"/>
</dbReference>
<evidence type="ECO:0000256" key="2">
    <source>
        <dbReference type="ARBA" id="ARBA00023125"/>
    </source>
</evidence>
<dbReference type="InterPro" id="IPR013196">
    <property type="entry name" value="HTH_11"/>
</dbReference>
<sequence length="333" mass="36160">MPIATSMATSGRLLSLLSLLQARRDWPGEQLAHRLGVSERTVRRDVDRLRELGYPVQAVRGPDGGYRLEAGSELPPLLFDDEQAVALAVALRIAVGTGAGIEEAAARALATVRQVLPSRLRQRVDALEITAVDSAGHGGSVQAGTDVLLALSAAIRSLEEVRFDYRSPGRPDGDVPQPARRIQPHHLVVHQGRWYLVGWVPERSDWRIFRVDRMTLRIPNGPRFTPRQVPGGDVATFLSARFKGSGSTNEWPCQGEAILELPAAKVAPFAGDGFVEELGPDRTRLLIGSWSWAALAATLARFDTEIEVTGPPALRDAFAELSRRAGRTAGLPL</sequence>
<keyword evidence="3" id="KW-0804">Transcription</keyword>
<dbReference type="PIRSF" id="PIRSF016838">
    <property type="entry name" value="PafC"/>
    <property type="match status" value="1"/>
</dbReference>
<evidence type="ECO:0000313" key="6">
    <source>
        <dbReference type="Proteomes" id="UP001597479"/>
    </source>
</evidence>
<dbReference type="InterPro" id="IPR028349">
    <property type="entry name" value="PafC-like"/>
</dbReference>
<dbReference type="Gene3D" id="1.10.10.10">
    <property type="entry name" value="Winged helix-like DNA-binding domain superfamily/Winged helix DNA-binding domain"/>
    <property type="match status" value="1"/>
</dbReference>
<evidence type="ECO:0000256" key="1">
    <source>
        <dbReference type="ARBA" id="ARBA00023015"/>
    </source>
</evidence>
<dbReference type="InterPro" id="IPR001034">
    <property type="entry name" value="DeoR_HTH"/>
</dbReference>
<comment type="caution">
    <text evidence="5">The sequence shown here is derived from an EMBL/GenBank/DDBJ whole genome shotgun (WGS) entry which is preliminary data.</text>
</comment>
<dbReference type="SUPFAM" id="SSF46785">
    <property type="entry name" value="Winged helix' DNA-binding domain"/>
    <property type="match status" value="1"/>
</dbReference>
<dbReference type="PROSITE" id="PS51000">
    <property type="entry name" value="HTH_DEOR_2"/>
    <property type="match status" value="1"/>
</dbReference>
<evidence type="ECO:0000313" key="5">
    <source>
        <dbReference type="EMBL" id="MFD2796457.1"/>
    </source>
</evidence>
<organism evidence="5 6">
    <name type="scientific">Promicromonospora vindobonensis</name>
    <dbReference type="NCBI Taxonomy" id="195748"/>
    <lineage>
        <taxon>Bacteria</taxon>
        <taxon>Bacillati</taxon>
        <taxon>Actinomycetota</taxon>
        <taxon>Actinomycetes</taxon>
        <taxon>Micrococcales</taxon>
        <taxon>Promicromonosporaceae</taxon>
        <taxon>Promicromonospora</taxon>
    </lineage>
</organism>
<keyword evidence="6" id="KW-1185">Reference proteome</keyword>
<feature type="domain" description="HTH deoR-type" evidence="4">
    <location>
        <begin position="9"/>
        <end position="68"/>
    </location>
</feature>
<protein>
    <submittedName>
        <fullName evidence="5">Helix-turn-helix transcriptional regulator</fullName>
    </submittedName>
</protein>
<dbReference type="PANTHER" id="PTHR34580">
    <property type="match status" value="1"/>
</dbReference>